<evidence type="ECO:0000313" key="12">
    <source>
        <dbReference type="EMBL" id="RMX97985.1"/>
    </source>
</evidence>
<dbReference type="SUPFAM" id="SSF52954">
    <property type="entry name" value="Class II aaRS ABD-related"/>
    <property type="match status" value="1"/>
</dbReference>
<dbReference type="HAMAP" id="MF_01571">
    <property type="entry name" value="Pro_tRNA_synth_type3"/>
    <property type="match status" value="1"/>
</dbReference>
<dbReference type="InterPro" id="IPR004154">
    <property type="entry name" value="Anticodon-bd"/>
</dbReference>
<keyword evidence="4" id="KW-0547">Nucleotide-binding</keyword>
<dbReference type="PANTHER" id="PTHR43382:SF2">
    <property type="entry name" value="BIFUNCTIONAL GLUTAMATE_PROLINE--TRNA LIGASE"/>
    <property type="match status" value="1"/>
</dbReference>
<dbReference type="GO" id="GO:0005737">
    <property type="term" value="C:cytoplasm"/>
    <property type="evidence" value="ECO:0007669"/>
    <property type="project" value="InterPro"/>
</dbReference>
<dbReference type="Gene3D" id="3.30.110.30">
    <property type="entry name" value="C-terminal domain of ProRS"/>
    <property type="match status" value="1"/>
</dbReference>
<dbReference type="Pfam" id="PF00587">
    <property type="entry name" value="tRNA-synt_2b"/>
    <property type="match status" value="1"/>
</dbReference>
<dbReference type="Pfam" id="PF03129">
    <property type="entry name" value="HGTP_anticodon"/>
    <property type="match status" value="1"/>
</dbReference>
<dbReference type="AlphaFoldDB" id="A0A3M6Y4L6"/>
<dbReference type="PANTHER" id="PTHR43382">
    <property type="entry name" value="PROLYL-TRNA SYNTHETASE"/>
    <property type="match status" value="1"/>
</dbReference>
<dbReference type="InterPro" id="IPR002316">
    <property type="entry name" value="Pro-tRNA-ligase_IIa"/>
</dbReference>
<evidence type="ECO:0000256" key="6">
    <source>
        <dbReference type="ARBA" id="ARBA00022917"/>
    </source>
</evidence>
<sequence>MVSVPFQPIGVDMSADEATAKMEATKINDGTNMGSADSKVEGGAPHAKPEKKEKERKDQKAAAKSKGEKQSQQAPKKKSGEPELIGITCKKSEDIAEWYQQVILKGEMLEFTDVPGCYVYLPGSYKIWDFIRAFFDARIQKMKVKNCYFPLFITEANLQREKDHIDGFAAEVAWVTEGGKSKLEKKLAVRPTSETAMYSYYSKKIRSHRDLPLKLNQWNNVVRWEFKHPMPFIRSREFLWQEGHTAHLTEQEASKEVREILDHYAAIYEELLAVPVVKGQKTVNEQFPGAHYTTTVEGFVPSVGRGIQAATSHCLGQHFAKMFDITVEDPTQEVKEGEKRNKLHVWQNSWGFTTRSIGVMILIHGDDKGLVIPPRVADVQVMIVPVGINAKTTDADREKLYDEVDGLRRQLEDVDVRVECDFREGYTPAWKFNDWEMKGVPLRLEFGPKDSANGVVTTSRRDQAFSKEKGTIPVTDLATQVPALLEQIQSDMYTRASEEYASHRKVIRNWSEFVPTLNAKNVIIVPHCTNGDCEDEIKKDSSGHQEGQEVDARAPSMGAKSLCIPDAQPEVIQEGTKCINPKCGKEAKMWVMFGRSY</sequence>
<dbReference type="Gene3D" id="3.30.930.10">
    <property type="entry name" value="Bira Bifunctional Protein, Domain 2"/>
    <property type="match status" value="1"/>
</dbReference>
<dbReference type="NCBIfam" id="TIGR00408">
    <property type="entry name" value="proS_fam_I"/>
    <property type="match status" value="1"/>
</dbReference>
<feature type="compositionally biased region" description="Basic and acidic residues" evidence="10">
    <location>
        <begin position="536"/>
        <end position="552"/>
    </location>
</feature>
<organism evidence="12 13">
    <name type="scientific">Hortaea werneckii</name>
    <name type="common">Black yeast</name>
    <name type="synonym">Cladosporium werneckii</name>
    <dbReference type="NCBI Taxonomy" id="91943"/>
    <lineage>
        <taxon>Eukaryota</taxon>
        <taxon>Fungi</taxon>
        <taxon>Dikarya</taxon>
        <taxon>Ascomycota</taxon>
        <taxon>Pezizomycotina</taxon>
        <taxon>Dothideomycetes</taxon>
        <taxon>Dothideomycetidae</taxon>
        <taxon>Mycosphaerellales</taxon>
        <taxon>Teratosphaeriaceae</taxon>
        <taxon>Hortaea</taxon>
    </lineage>
</organism>
<name>A0A3M6Y4L6_HORWE</name>
<keyword evidence="5" id="KW-0067">ATP-binding</keyword>
<dbReference type="PROSITE" id="PS50862">
    <property type="entry name" value="AA_TRNA_LIGASE_II"/>
    <property type="match status" value="1"/>
</dbReference>
<evidence type="ECO:0000259" key="11">
    <source>
        <dbReference type="PROSITE" id="PS50862"/>
    </source>
</evidence>
<dbReference type="InterPro" id="IPR004499">
    <property type="entry name" value="Pro-tRNA-ligase_IIa_arc-type"/>
</dbReference>
<comment type="similarity">
    <text evidence="1">Belongs to the class-II aminoacyl-tRNA synthetase family.</text>
</comment>
<evidence type="ECO:0000256" key="4">
    <source>
        <dbReference type="ARBA" id="ARBA00022741"/>
    </source>
</evidence>
<dbReference type="Proteomes" id="UP000282582">
    <property type="component" value="Unassembled WGS sequence"/>
</dbReference>
<keyword evidence="6" id="KW-0648">Protein biosynthesis</keyword>
<keyword evidence="3" id="KW-0436">Ligase</keyword>
<dbReference type="GO" id="GO:0004827">
    <property type="term" value="F:proline-tRNA ligase activity"/>
    <property type="evidence" value="ECO:0007669"/>
    <property type="project" value="UniProtKB-EC"/>
</dbReference>
<dbReference type="CDD" id="cd00778">
    <property type="entry name" value="ProRS_core_arch_euk"/>
    <property type="match status" value="1"/>
</dbReference>
<dbReference type="Pfam" id="PF09180">
    <property type="entry name" value="ProRS-C_1"/>
    <property type="match status" value="1"/>
</dbReference>
<evidence type="ECO:0000256" key="9">
    <source>
        <dbReference type="ARBA" id="ARBA00047671"/>
    </source>
</evidence>
<dbReference type="InterPro" id="IPR016061">
    <property type="entry name" value="Pro-tRNA_ligase_II_C"/>
</dbReference>
<evidence type="ECO:0000256" key="7">
    <source>
        <dbReference type="ARBA" id="ARBA00023146"/>
    </source>
</evidence>
<evidence type="ECO:0000256" key="5">
    <source>
        <dbReference type="ARBA" id="ARBA00022840"/>
    </source>
</evidence>
<proteinExistence type="inferred from homology"/>
<dbReference type="InterPro" id="IPR033721">
    <property type="entry name" value="ProRS_core_arch_euk"/>
</dbReference>
<feature type="region of interest" description="Disordered" evidence="10">
    <location>
        <begin position="22"/>
        <end position="83"/>
    </location>
</feature>
<comment type="catalytic activity">
    <reaction evidence="9">
        <text>tRNA(Pro) + L-proline + ATP = L-prolyl-tRNA(Pro) + AMP + diphosphate</text>
        <dbReference type="Rhea" id="RHEA:14305"/>
        <dbReference type="Rhea" id="RHEA-COMP:9700"/>
        <dbReference type="Rhea" id="RHEA-COMP:9702"/>
        <dbReference type="ChEBI" id="CHEBI:30616"/>
        <dbReference type="ChEBI" id="CHEBI:33019"/>
        <dbReference type="ChEBI" id="CHEBI:60039"/>
        <dbReference type="ChEBI" id="CHEBI:78442"/>
        <dbReference type="ChEBI" id="CHEBI:78532"/>
        <dbReference type="ChEBI" id="CHEBI:456215"/>
        <dbReference type="EC" id="6.1.1.15"/>
    </reaction>
</comment>
<dbReference type="SUPFAM" id="SSF64586">
    <property type="entry name" value="C-terminal domain of ProRS"/>
    <property type="match status" value="1"/>
</dbReference>
<dbReference type="FunFam" id="3.30.930.10:FF:000007">
    <property type="entry name" value="Bifunctional glutamate/proline--tRNA ligase"/>
    <property type="match status" value="1"/>
</dbReference>
<evidence type="ECO:0000256" key="3">
    <source>
        <dbReference type="ARBA" id="ARBA00022598"/>
    </source>
</evidence>
<dbReference type="InterPro" id="IPR002314">
    <property type="entry name" value="aa-tRNA-synt_IIb"/>
</dbReference>
<dbReference type="InterPro" id="IPR017449">
    <property type="entry name" value="Pro-tRNA_synth_II"/>
</dbReference>
<dbReference type="CDD" id="cd00862">
    <property type="entry name" value="ProRS_anticodon_zinc"/>
    <property type="match status" value="1"/>
</dbReference>
<dbReference type="FunFam" id="3.40.50.800:FF:000005">
    <property type="entry name" value="bifunctional glutamate/proline--tRNA ligase"/>
    <property type="match status" value="1"/>
</dbReference>
<dbReference type="EC" id="6.1.1.15" evidence="2"/>
<keyword evidence="7" id="KW-0030">Aminoacyl-tRNA synthetase</keyword>
<reference evidence="12 13" key="1">
    <citation type="journal article" date="2018" name="BMC Genomics">
        <title>Genomic evidence for intraspecific hybridization in a clonal and extremely halotolerant yeast.</title>
        <authorList>
            <person name="Gostincar C."/>
            <person name="Stajich J.E."/>
            <person name="Zupancic J."/>
            <person name="Zalar P."/>
            <person name="Gunde-Cimerman N."/>
        </authorList>
    </citation>
    <scope>NUCLEOTIDE SEQUENCE [LARGE SCALE GENOMIC DNA]</scope>
    <source>
        <strain evidence="12 13">EXF-6654</strain>
    </source>
</reference>
<feature type="domain" description="Aminoacyl-transfer RNA synthetases class-II family profile" evidence="11">
    <location>
        <begin position="126"/>
        <end position="373"/>
    </location>
</feature>
<dbReference type="InterPro" id="IPR045864">
    <property type="entry name" value="aa-tRNA-synth_II/BPL/LPL"/>
</dbReference>
<accession>A0A3M6Y4L6</accession>
<gene>
    <name evidence="12" type="ORF">D0868_10348</name>
</gene>
<dbReference type="GO" id="GO:0017101">
    <property type="term" value="C:aminoacyl-tRNA synthetase multienzyme complex"/>
    <property type="evidence" value="ECO:0007669"/>
    <property type="project" value="TreeGrafter"/>
</dbReference>
<feature type="compositionally biased region" description="Basic and acidic residues" evidence="10">
    <location>
        <begin position="47"/>
        <end position="69"/>
    </location>
</feature>
<evidence type="ECO:0000313" key="13">
    <source>
        <dbReference type="Proteomes" id="UP000282582"/>
    </source>
</evidence>
<dbReference type="InterPro" id="IPR006195">
    <property type="entry name" value="aa-tRNA-synth_II"/>
</dbReference>
<dbReference type="SMART" id="SM00946">
    <property type="entry name" value="ProRS-C_1"/>
    <property type="match status" value="1"/>
</dbReference>
<dbReference type="GO" id="GO:0005524">
    <property type="term" value="F:ATP binding"/>
    <property type="evidence" value="ECO:0007669"/>
    <property type="project" value="UniProtKB-KW"/>
</dbReference>
<dbReference type="GO" id="GO:0006433">
    <property type="term" value="P:prolyl-tRNA aminoacylation"/>
    <property type="evidence" value="ECO:0007669"/>
    <property type="project" value="InterPro"/>
</dbReference>
<feature type="region of interest" description="Disordered" evidence="10">
    <location>
        <begin position="535"/>
        <end position="556"/>
    </location>
</feature>
<evidence type="ECO:0000256" key="2">
    <source>
        <dbReference type="ARBA" id="ARBA00012831"/>
    </source>
</evidence>
<dbReference type="Gene3D" id="3.40.50.800">
    <property type="entry name" value="Anticodon-binding domain"/>
    <property type="match status" value="1"/>
</dbReference>
<evidence type="ECO:0000256" key="10">
    <source>
        <dbReference type="SAM" id="MobiDB-lite"/>
    </source>
</evidence>
<comment type="caution">
    <text evidence="12">The sequence shown here is derived from an EMBL/GenBank/DDBJ whole genome shotgun (WGS) entry which is preliminary data.</text>
</comment>
<protein>
    <recommendedName>
        <fullName evidence="2">proline--tRNA ligase</fullName>
        <ecNumber evidence="2">6.1.1.15</ecNumber>
    </recommendedName>
    <alternativeName>
        <fullName evidence="8">Prolyl-tRNA synthetase</fullName>
    </alternativeName>
</protein>
<dbReference type="FunFam" id="3.30.110.30:FF:000001">
    <property type="entry name" value="Bifunctional glutamate/proline--tRNA ligase"/>
    <property type="match status" value="1"/>
</dbReference>
<evidence type="ECO:0000256" key="8">
    <source>
        <dbReference type="ARBA" id="ARBA00029731"/>
    </source>
</evidence>
<dbReference type="EMBL" id="QWIK01001061">
    <property type="protein sequence ID" value="RMX97985.1"/>
    <property type="molecule type" value="Genomic_DNA"/>
</dbReference>
<dbReference type="InterPro" id="IPR036621">
    <property type="entry name" value="Anticodon-bd_dom_sf"/>
</dbReference>
<evidence type="ECO:0000256" key="1">
    <source>
        <dbReference type="ARBA" id="ARBA00008226"/>
    </source>
</evidence>
<dbReference type="SUPFAM" id="SSF55681">
    <property type="entry name" value="Class II aaRS and biotin synthetases"/>
    <property type="match status" value="1"/>
</dbReference>
<dbReference type="PRINTS" id="PR01046">
    <property type="entry name" value="TRNASYNTHPRO"/>
</dbReference>